<reference evidence="1" key="1">
    <citation type="submission" date="2020-05" db="EMBL/GenBank/DDBJ databases">
        <title>WGS assembly of Panicum virgatum.</title>
        <authorList>
            <person name="Lovell J.T."/>
            <person name="Jenkins J."/>
            <person name="Shu S."/>
            <person name="Juenger T.E."/>
            <person name="Schmutz J."/>
        </authorList>
    </citation>
    <scope>NUCLEOTIDE SEQUENCE</scope>
    <source>
        <strain evidence="1">AP13</strain>
    </source>
</reference>
<dbReference type="AlphaFoldDB" id="A0A8T0UZA9"/>
<dbReference type="EMBL" id="CM029041">
    <property type="protein sequence ID" value="KAG2627498.1"/>
    <property type="molecule type" value="Genomic_DNA"/>
</dbReference>
<protein>
    <submittedName>
        <fullName evidence="1">Uncharacterized protein</fullName>
    </submittedName>
</protein>
<organism evidence="1 2">
    <name type="scientific">Panicum virgatum</name>
    <name type="common">Blackwell switchgrass</name>
    <dbReference type="NCBI Taxonomy" id="38727"/>
    <lineage>
        <taxon>Eukaryota</taxon>
        <taxon>Viridiplantae</taxon>
        <taxon>Streptophyta</taxon>
        <taxon>Embryophyta</taxon>
        <taxon>Tracheophyta</taxon>
        <taxon>Spermatophyta</taxon>
        <taxon>Magnoliopsida</taxon>
        <taxon>Liliopsida</taxon>
        <taxon>Poales</taxon>
        <taxon>Poaceae</taxon>
        <taxon>PACMAD clade</taxon>
        <taxon>Panicoideae</taxon>
        <taxon>Panicodae</taxon>
        <taxon>Paniceae</taxon>
        <taxon>Panicinae</taxon>
        <taxon>Panicum</taxon>
        <taxon>Panicum sect. Hiantes</taxon>
    </lineage>
</organism>
<comment type="caution">
    <text evidence="1">The sequence shown here is derived from an EMBL/GenBank/DDBJ whole genome shotgun (WGS) entry which is preliminary data.</text>
</comment>
<sequence length="55" mass="6498">MLEALVSAKDWLTIVQDKDKDKDDEEILSEVAGLVQGKMCHRWNQLDRWGLNRWN</sequence>
<accession>A0A8T0UZA9</accession>
<name>A0A8T0UZA9_PANVG</name>
<gene>
    <name evidence="1" type="ORF">PVAP13_3KG127160</name>
</gene>
<evidence type="ECO:0000313" key="2">
    <source>
        <dbReference type="Proteomes" id="UP000823388"/>
    </source>
</evidence>
<dbReference type="Proteomes" id="UP000823388">
    <property type="component" value="Chromosome 3K"/>
</dbReference>
<proteinExistence type="predicted"/>
<evidence type="ECO:0000313" key="1">
    <source>
        <dbReference type="EMBL" id="KAG2627498.1"/>
    </source>
</evidence>
<keyword evidence="2" id="KW-1185">Reference proteome</keyword>